<sequence length="136" mass="14555">MIVYRFGPQSADELTLYFDLVGAEAMLAALKALATAGQDDASEDLHATRLHEASAASARIVLARSAQDAVFKSDASLRLAMADETVDYALIKLREFLAGGDFSPAEFAAFVREGRKYDTQVYFCALDPATAARAGA</sequence>
<name>A0A3N2RBY8_LYSEN</name>
<dbReference type="Proteomes" id="UP000275910">
    <property type="component" value="Unassembled WGS sequence"/>
</dbReference>
<evidence type="ECO:0000313" key="2">
    <source>
        <dbReference type="Proteomes" id="UP000275910"/>
    </source>
</evidence>
<organism evidence="1 2">
    <name type="scientific">Lysobacter enzymogenes</name>
    <dbReference type="NCBI Taxonomy" id="69"/>
    <lineage>
        <taxon>Bacteria</taxon>
        <taxon>Pseudomonadati</taxon>
        <taxon>Pseudomonadota</taxon>
        <taxon>Gammaproteobacteria</taxon>
        <taxon>Lysobacterales</taxon>
        <taxon>Lysobacteraceae</taxon>
        <taxon>Lysobacter</taxon>
    </lineage>
</organism>
<gene>
    <name evidence="1" type="ORF">D9T17_22430</name>
</gene>
<dbReference type="EMBL" id="RCTY01000055">
    <property type="protein sequence ID" value="ROU04876.1"/>
    <property type="molecule type" value="Genomic_DNA"/>
</dbReference>
<proteinExistence type="predicted"/>
<reference evidence="1 2" key="1">
    <citation type="submission" date="2018-10" db="EMBL/GenBank/DDBJ databases">
        <title>The genome of Lysobacter enzymogenes OH11.</title>
        <authorList>
            <person name="Liu F."/>
            <person name="Zhao Y."/>
            <person name="Qian G."/>
            <person name="Chen Y."/>
            <person name="Xu H."/>
        </authorList>
    </citation>
    <scope>NUCLEOTIDE SEQUENCE [LARGE SCALE GENOMIC DNA]</scope>
    <source>
        <strain evidence="1 2">OH11</strain>
    </source>
</reference>
<comment type="caution">
    <text evidence="1">The sequence shown here is derived from an EMBL/GenBank/DDBJ whole genome shotgun (WGS) entry which is preliminary data.</text>
</comment>
<dbReference type="AlphaFoldDB" id="A0A3N2RBY8"/>
<protein>
    <submittedName>
        <fullName evidence="1">Uncharacterized protein</fullName>
    </submittedName>
</protein>
<accession>A0A3N2RBY8</accession>
<evidence type="ECO:0000313" key="1">
    <source>
        <dbReference type="EMBL" id="ROU04876.1"/>
    </source>
</evidence>
<dbReference type="RefSeq" id="WP_123649521.1">
    <property type="nucleotide sequence ID" value="NZ_RCTY01000055.1"/>
</dbReference>